<comment type="function">
    <text evidence="1">May be involved in the formation or repair of [Fe-S] clusters present in iron-sulfur proteins.</text>
</comment>
<reference evidence="3 4" key="1">
    <citation type="submission" date="2019-06" db="EMBL/GenBank/DDBJ databases">
        <title>Sequencing the genomes of 1000 actinobacteria strains.</title>
        <authorList>
            <person name="Klenk H.-P."/>
        </authorList>
    </citation>
    <scope>NUCLEOTIDE SEQUENCE [LARGE SCALE GENOMIC DNA]</scope>
    <source>
        <strain evidence="3 4">DSM 43866</strain>
    </source>
</reference>
<sequence>MVPVHPQSCPGRPDRLRWILPPGVLSGTGVAAAVPAPLAALLRDGTLAEVRVEPGAVLTTLAAGRAWGRDGARIRSALHAALDEPAGWTAPADPHGDQRLHAAAAELLDGSAGAFARSHGGRMELVDARDGVVTVRMLGACRGCPAAASTLWQRVEEQLRRRCPGLRAVVDAGPAR</sequence>
<keyword evidence="4" id="KW-1185">Reference proteome</keyword>
<evidence type="ECO:0000259" key="2">
    <source>
        <dbReference type="Pfam" id="PF01106"/>
    </source>
</evidence>
<dbReference type="InterPro" id="IPR001075">
    <property type="entry name" value="NIF_FeS_clus_asmbl_NifU_C"/>
</dbReference>
<dbReference type="Pfam" id="PF01106">
    <property type="entry name" value="NifU"/>
    <property type="match status" value="1"/>
</dbReference>
<dbReference type="InterPro" id="IPR034904">
    <property type="entry name" value="FSCA_dom_sf"/>
</dbReference>
<dbReference type="GO" id="GO:0005506">
    <property type="term" value="F:iron ion binding"/>
    <property type="evidence" value="ECO:0007669"/>
    <property type="project" value="InterPro"/>
</dbReference>
<dbReference type="GO" id="GO:0051536">
    <property type="term" value="F:iron-sulfur cluster binding"/>
    <property type="evidence" value="ECO:0007669"/>
    <property type="project" value="InterPro"/>
</dbReference>
<dbReference type="EMBL" id="VIWY01000002">
    <property type="protein sequence ID" value="TWG24400.1"/>
    <property type="molecule type" value="Genomic_DNA"/>
</dbReference>
<dbReference type="RefSeq" id="WP_122977517.1">
    <property type="nucleotide sequence ID" value="NZ_BOMX01000075.1"/>
</dbReference>
<dbReference type="OrthoDB" id="9798220at2"/>
<evidence type="ECO:0000313" key="3">
    <source>
        <dbReference type="EMBL" id="TWG24400.1"/>
    </source>
</evidence>
<evidence type="ECO:0000313" key="4">
    <source>
        <dbReference type="Proteomes" id="UP000320239"/>
    </source>
</evidence>
<dbReference type="GO" id="GO:0016226">
    <property type="term" value="P:iron-sulfur cluster assembly"/>
    <property type="evidence" value="ECO:0007669"/>
    <property type="project" value="InterPro"/>
</dbReference>
<name>A0A561WKP0_ACTTI</name>
<accession>A0A561WKP0</accession>
<feature type="domain" description="NIF system FeS cluster assembly NifU C-terminal" evidence="2">
    <location>
        <begin position="117"/>
        <end position="170"/>
    </location>
</feature>
<comment type="caution">
    <text evidence="3">The sequence shown here is derived from an EMBL/GenBank/DDBJ whole genome shotgun (WGS) entry which is preliminary data.</text>
</comment>
<proteinExistence type="predicted"/>
<gene>
    <name evidence="3" type="ORF">FHX34_102956</name>
</gene>
<organism evidence="3 4">
    <name type="scientific">Actinoplanes teichomyceticus</name>
    <dbReference type="NCBI Taxonomy" id="1867"/>
    <lineage>
        <taxon>Bacteria</taxon>
        <taxon>Bacillati</taxon>
        <taxon>Actinomycetota</taxon>
        <taxon>Actinomycetes</taxon>
        <taxon>Micromonosporales</taxon>
        <taxon>Micromonosporaceae</taxon>
        <taxon>Actinoplanes</taxon>
    </lineage>
</organism>
<protein>
    <submittedName>
        <fullName evidence="3">Fe-S cluster biogenesis protein NfuA</fullName>
    </submittedName>
</protein>
<dbReference type="Proteomes" id="UP000320239">
    <property type="component" value="Unassembled WGS sequence"/>
</dbReference>
<dbReference type="Gene3D" id="3.30.300.130">
    <property type="entry name" value="Fe-S cluster assembly (FSCA)"/>
    <property type="match status" value="1"/>
</dbReference>
<dbReference type="AlphaFoldDB" id="A0A561WKP0"/>
<dbReference type="SUPFAM" id="SSF117916">
    <property type="entry name" value="Fe-S cluster assembly (FSCA) domain-like"/>
    <property type="match status" value="1"/>
</dbReference>
<evidence type="ECO:0000256" key="1">
    <source>
        <dbReference type="ARBA" id="ARBA00049958"/>
    </source>
</evidence>